<gene>
    <name evidence="2" type="ORF">SAY87_025103</name>
</gene>
<name>A0AAN7GAE7_9MYRT</name>
<keyword evidence="3" id="KW-1185">Reference proteome</keyword>
<evidence type="ECO:0000313" key="3">
    <source>
        <dbReference type="Proteomes" id="UP001345219"/>
    </source>
</evidence>
<feature type="region of interest" description="Disordered" evidence="1">
    <location>
        <begin position="1"/>
        <end position="46"/>
    </location>
</feature>
<dbReference type="EMBL" id="JAXIOK010000024">
    <property type="protein sequence ID" value="KAK4741515.1"/>
    <property type="molecule type" value="Genomic_DNA"/>
</dbReference>
<sequence>MRSNGIVRAENSPLDLNNLPEDFTRDVSKPAFDAGSSSSAERETEAMNRARQMVFGGDHNLAAVPHLGCSPALPGLGDPSLPFRSVYQPPRLYPGATSTLEPHQPHYLPQQPPPPPPQSAYIYPTSSRLYPSQFHHSSIPHRPVNDYYRGHVLSSATNGSYNYGSGGGPESNYTCIGAPVQDPPLSMNWFQDHGF</sequence>
<evidence type="ECO:0000313" key="2">
    <source>
        <dbReference type="EMBL" id="KAK4741515.1"/>
    </source>
</evidence>
<organism evidence="2 3">
    <name type="scientific">Trapa incisa</name>
    <dbReference type="NCBI Taxonomy" id="236973"/>
    <lineage>
        <taxon>Eukaryota</taxon>
        <taxon>Viridiplantae</taxon>
        <taxon>Streptophyta</taxon>
        <taxon>Embryophyta</taxon>
        <taxon>Tracheophyta</taxon>
        <taxon>Spermatophyta</taxon>
        <taxon>Magnoliopsida</taxon>
        <taxon>eudicotyledons</taxon>
        <taxon>Gunneridae</taxon>
        <taxon>Pentapetalae</taxon>
        <taxon>rosids</taxon>
        <taxon>malvids</taxon>
        <taxon>Myrtales</taxon>
        <taxon>Lythraceae</taxon>
        <taxon>Trapa</taxon>
    </lineage>
</organism>
<dbReference type="AlphaFoldDB" id="A0AAN7GAE7"/>
<comment type="caution">
    <text evidence="2">The sequence shown here is derived from an EMBL/GenBank/DDBJ whole genome shotgun (WGS) entry which is preliminary data.</text>
</comment>
<dbReference type="Proteomes" id="UP001345219">
    <property type="component" value="Chromosome 19"/>
</dbReference>
<protein>
    <submittedName>
        <fullName evidence="2">Uncharacterized protein</fullName>
    </submittedName>
</protein>
<proteinExistence type="predicted"/>
<accession>A0AAN7GAE7</accession>
<reference evidence="2 3" key="1">
    <citation type="journal article" date="2023" name="Hortic Res">
        <title>Pangenome of water caltrop reveals structural variations and asymmetric subgenome divergence after allopolyploidization.</title>
        <authorList>
            <person name="Zhang X."/>
            <person name="Chen Y."/>
            <person name="Wang L."/>
            <person name="Yuan Y."/>
            <person name="Fang M."/>
            <person name="Shi L."/>
            <person name="Lu R."/>
            <person name="Comes H.P."/>
            <person name="Ma Y."/>
            <person name="Chen Y."/>
            <person name="Huang G."/>
            <person name="Zhou Y."/>
            <person name="Zheng Z."/>
            <person name="Qiu Y."/>
        </authorList>
    </citation>
    <scope>NUCLEOTIDE SEQUENCE [LARGE SCALE GENOMIC DNA]</scope>
    <source>
        <tissue evidence="2">Roots</tissue>
    </source>
</reference>
<evidence type="ECO:0000256" key="1">
    <source>
        <dbReference type="SAM" id="MobiDB-lite"/>
    </source>
</evidence>
<feature type="region of interest" description="Disordered" evidence="1">
    <location>
        <begin position="92"/>
        <end position="119"/>
    </location>
</feature>